<dbReference type="InterPro" id="IPR013785">
    <property type="entry name" value="Aldolase_TIM"/>
</dbReference>
<organism evidence="7 8">
    <name type="scientific">Helicobacter mastomyrinus</name>
    <dbReference type="NCBI Taxonomy" id="287948"/>
    <lineage>
        <taxon>Bacteria</taxon>
        <taxon>Pseudomonadati</taxon>
        <taxon>Campylobacterota</taxon>
        <taxon>Epsilonproteobacteria</taxon>
        <taxon>Campylobacterales</taxon>
        <taxon>Helicobacteraceae</taxon>
        <taxon>Helicobacter</taxon>
    </lineage>
</organism>
<evidence type="ECO:0000256" key="1">
    <source>
        <dbReference type="ARBA" id="ARBA00001966"/>
    </source>
</evidence>
<evidence type="ECO:0000256" key="2">
    <source>
        <dbReference type="ARBA" id="ARBA00022691"/>
    </source>
</evidence>
<proteinExistence type="predicted"/>
<sequence length="200" mass="22416">MFALSAIISVIFAQTQTNAPKKNKTSYEDFVKSMDNVLKYVQTDELGLSAKGEVLLNKDLEAIIWHCKNVYKIPYVYISSNGALMDKTRAESLLQNGLDSIKFSINALDSTNYNAVHGKDDFQKVIENFAALLELKQKHYPHVKLLISSVLTPHNVENPQESFKDIFGSKAYLINAILPYKRVITHKEHITGGGARTRAA</sequence>
<dbReference type="InterPro" id="IPR007197">
    <property type="entry name" value="rSAM"/>
</dbReference>
<dbReference type="Proteomes" id="UP001434737">
    <property type="component" value="Chromosome"/>
</dbReference>
<keyword evidence="4" id="KW-0408">Iron</keyword>
<evidence type="ECO:0000256" key="4">
    <source>
        <dbReference type="ARBA" id="ARBA00023004"/>
    </source>
</evidence>
<comment type="cofactor">
    <cofactor evidence="1">
        <name>[4Fe-4S] cluster</name>
        <dbReference type="ChEBI" id="CHEBI:49883"/>
    </cofactor>
</comment>
<dbReference type="SUPFAM" id="SSF102114">
    <property type="entry name" value="Radical SAM enzymes"/>
    <property type="match status" value="1"/>
</dbReference>
<dbReference type="Gene3D" id="3.20.20.70">
    <property type="entry name" value="Aldolase class I"/>
    <property type="match status" value="1"/>
</dbReference>
<feature type="domain" description="Radical SAM core" evidence="6">
    <location>
        <begin position="50"/>
        <end position="145"/>
    </location>
</feature>
<dbReference type="RefSeq" id="WP_343353520.1">
    <property type="nucleotide sequence ID" value="NZ_CP145316.1"/>
</dbReference>
<accession>A0ABZ3F7F0</accession>
<evidence type="ECO:0000313" key="7">
    <source>
        <dbReference type="EMBL" id="XAM18006.1"/>
    </source>
</evidence>
<evidence type="ECO:0000256" key="3">
    <source>
        <dbReference type="ARBA" id="ARBA00022723"/>
    </source>
</evidence>
<gene>
    <name evidence="7" type="ORF">V3I05_10025</name>
</gene>
<protein>
    <submittedName>
        <fullName evidence="7">Radical SAM protein</fullName>
    </submittedName>
</protein>
<keyword evidence="8" id="KW-1185">Reference proteome</keyword>
<keyword evidence="5" id="KW-0411">Iron-sulfur</keyword>
<reference evidence="7 8" key="1">
    <citation type="submission" date="2024-02" db="EMBL/GenBank/DDBJ databases">
        <title>Genome and pathogenicity analysis of Helicobacter mastomyrinus isolated from mice.</title>
        <authorList>
            <person name="Zhu L."/>
        </authorList>
    </citation>
    <scope>NUCLEOTIDE SEQUENCE [LARGE SCALE GENOMIC DNA]</scope>
    <source>
        <strain evidence="7 8">Hm-17</strain>
    </source>
</reference>
<name>A0ABZ3F7F0_9HELI</name>
<dbReference type="InterPro" id="IPR058240">
    <property type="entry name" value="rSAM_sf"/>
</dbReference>
<evidence type="ECO:0000259" key="6">
    <source>
        <dbReference type="Pfam" id="PF04055"/>
    </source>
</evidence>
<dbReference type="CDD" id="cd01335">
    <property type="entry name" value="Radical_SAM"/>
    <property type="match status" value="1"/>
</dbReference>
<evidence type="ECO:0000313" key="8">
    <source>
        <dbReference type="Proteomes" id="UP001434737"/>
    </source>
</evidence>
<dbReference type="InterPro" id="IPR050377">
    <property type="entry name" value="Radical_SAM_PqqE_MftC-like"/>
</dbReference>
<dbReference type="Pfam" id="PF04055">
    <property type="entry name" value="Radical_SAM"/>
    <property type="match status" value="1"/>
</dbReference>
<keyword evidence="2" id="KW-0949">S-adenosyl-L-methionine</keyword>
<evidence type="ECO:0000256" key="5">
    <source>
        <dbReference type="ARBA" id="ARBA00023014"/>
    </source>
</evidence>
<dbReference type="PANTHER" id="PTHR11228:SF7">
    <property type="entry name" value="PQQA PEPTIDE CYCLASE"/>
    <property type="match status" value="1"/>
</dbReference>
<dbReference type="PANTHER" id="PTHR11228">
    <property type="entry name" value="RADICAL SAM DOMAIN PROTEIN"/>
    <property type="match status" value="1"/>
</dbReference>
<keyword evidence="3" id="KW-0479">Metal-binding</keyword>
<dbReference type="EMBL" id="CP145316">
    <property type="protein sequence ID" value="XAM18006.1"/>
    <property type="molecule type" value="Genomic_DNA"/>
</dbReference>